<evidence type="ECO:0000256" key="9">
    <source>
        <dbReference type="HAMAP-Rule" id="MF_01815"/>
    </source>
</evidence>
<dbReference type="GO" id="GO:0004315">
    <property type="term" value="F:3-oxoacyl-[acyl-carrier-protein] synthase activity"/>
    <property type="evidence" value="ECO:0007669"/>
    <property type="project" value="InterPro"/>
</dbReference>
<comment type="caution">
    <text evidence="12">The sequence shown here is derived from an EMBL/GenBank/DDBJ whole genome shotgun (WGS) entry which is preliminary data.</text>
</comment>
<sequence length="327" mass="35316">MKFEDFKIMATASTVPERIVDNNELSTMMPTSDDWITQRTGIKRRHVATTETTSSLCLTVATKLLAKSKLNASDIDLIVVATMSPDYLTPSVSAMVQGKLGATNAIAFDIDAACSGFVYGMHVVKQMLMANQQKNAILIGGETLSKLIDWQDRSTAVLFGDGAGGVLIRNTSAASGSFVSEKLKTLGELGDNLTAGQTGEPSPFVSDQTPRSPFFKMNGRRVYRFAVKNVPESINEALAHAGMTVEDVDCFVLHQANQRIVERIADELAVPMSKFPINIDEYGNTAAASEPILLDELVKQQRIKRGDVIALSGFGGGLTVGTMIIKY</sequence>
<dbReference type="EC" id="2.3.1.180" evidence="9"/>
<accession>A0A0R1NQ48</accession>
<dbReference type="GO" id="GO:0033818">
    <property type="term" value="F:beta-ketoacyl-acyl-carrier-protein synthase III activity"/>
    <property type="evidence" value="ECO:0007669"/>
    <property type="project" value="UniProtKB-UniRule"/>
</dbReference>
<keyword evidence="13" id="KW-1185">Reference proteome</keyword>
<proteinExistence type="inferred from homology"/>
<comment type="catalytic activity">
    <reaction evidence="9">
        <text>malonyl-[ACP] + acetyl-CoA + H(+) = 3-oxobutanoyl-[ACP] + CO2 + CoA</text>
        <dbReference type="Rhea" id="RHEA:12080"/>
        <dbReference type="Rhea" id="RHEA-COMP:9623"/>
        <dbReference type="Rhea" id="RHEA-COMP:9625"/>
        <dbReference type="ChEBI" id="CHEBI:15378"/>
        <dbReference type="ChEBI" id="CHEBI:16526"/>
        <dbReference type="ChEBI" id="CHEBI:57287"/>
        <dbReference type="ChEBI" id="CHEBI:57288"/>
        <dbReference type="ChEBI" id="CHEBI:78449"/>
        <dbReference type="ChEBI" id="CHEBI:78450"/>
        <dbReference type="EC" id="2.3.1.180"/>
    </reaction>
</comment>
<dbReference type="PANTHER" id="PTHR34069:SF2">
    <property type="entry name" value="BETA-KETOACYL-[ACYL-CARRIER-PROTEIN] SYNTHASE III"/>
    <property type="match status" value="1"/>
</dbReference>
<dbReference type="SUPFAM" id="SSF53901">
    <property type="entry name" value="Thiolase-like"/>
    <property type="match status" value="1"/>
</dbReference>
<comment type="similarity">
    <text evidence="1 9">Belongs to the thiolase-like superfamily. FabH family.</text>
</comment>
<evidence type="ECO:0000256" key="5">
    <source>
        <dbReference type="ARBA" id="ARBA00022832"/>
    </source>
</evidence>
<gene>
    <name evidence="9" type="primary">fabH</name>
    <name evidence="12" type="ORF">FC98_GL002609</name>
</gene>
<reference evidence="12 13" key="1">
    <citation type="journal article" date="2015" name="Genome Announc.">
        <title>Expanding the biotechnology potential of lactobacilli through comparative genomics of 213 strains and associated genera.</title>
        <authorList>
            <person name="Sun Z."/>
            <person name="Harris H.M."/>
            <person name="McCann A."/>
            <person name="Guo C."/>
            <person name="Argimon S."/>
            <person name="Zhang W."/>
            <person name="Yang X."/>
            <person name="Jeffery I.B."/>
            <person name="Cooney J.C."/>
            <person name="Kagawa T.F."/>
            <person name="Liu W."/>
            <person name="Song Y."/>
            <person name="Salvetti E."/>
            <person name="Wrobel A."/>
            <person name="Rasinkangas P."/>
            <person name="Parkhill J."/>
            <person name="Rea M.C."/>
            <person name="O'Sullivan O."/>
            <person name="Ritari J."/>
            <person name="Douillard F.P."/>
            <person name="Paul Ross R."/>
            <person name="Yang R."/>
            <person name="Briner A.E."/>
            <person name="Felis G.E."/>
            <person name="de Vos W.M."/>
            <person name="Barrangou R."/>
            <person name="Klaenhammer T.R."/>
            <person name="Caufield P.W."/>
            <person name="Cui Y."/>
            <person name="Zhang H."/>
            <person name="O'Toole P.W."/>
        </authorList>
    </citation>
    <scope>NUCLEOTIDE SEQUENCE [LARGE SCALE GENOMIC DNA]</scope>
    <source>
        <strain evidence="12 13">DSM 19906</strain>
    </source>
</reference>
<dbReference type="InterPro" id="IPR004655">
    <property type="entry name" value="FabH"/>
</dbReference>
<keyword evidence="9" id="KW-0511">Multifunctional enzyme</keyword>
<keyword evidence="8 9" id="KW-0012">Acyltransferase</keyword>
<keyword evidence="6 9" id="KW-0443">Lipid metabolism</keyword>
<evidence type="ECO:0000313" key="13">
    <source>
        <dbReference type="Proteomes" id="UP000051439"/>
    </source>
</evidence>
<dbReference type="GO" id="GO:0006633">
    <property type="term" value="P:fatty acid biosynthetic process"/>
    <property type="evidence" value="ECO:0007669"/>
    <property type="project" value="UniProtKB-UniRule"/>
</dbReference>
<evidence type="ECO:0000259" key="11">
    <source>
        <dbReference type="Pfam" id="PF08545"/>
    </source>
</evidence>
<evidence type="ECO:0000256" key="2">
    <source>
        <dbReference type="ARBA" id="ARBA00022490"/>
    </source>
</evidence>
<keyword evidence="3 9" id="KW-0444">Lipid biosynthesis</keyword>
<evidence type="ECO:0000256" key="8">
    <source>
        <dbReference type="ARBA" id="ARBA00023315"/>
    </source>
</evidence>
<feature type="active site" evidence="9">
    <location>
        <position position="284"/>
    </location>
</feature>
<dbReference type="CDD" id="cd00830">
    <property type="entry name" value="KAS_III"/>
    <property type="match status" value="1"/>
</dbReference>
<keyword evidence="7 9" id="KW-0275">Fatty acid biosynthesis</keyword>
<dbReference type="Pfam" id="PF08545">
    <property type="entry name" value="ACP_syn_III"/>
    <property type="match status" value="1"/>
</dbReference>
<protein>
    <recommendedName>
        <fullName evidence="9">Beta-ketoacyl-[acyl-carrier-protein] synthase III</fullName>
        <shortName evidence="9">Beta-ketoacyl-ACP synthase III</shortName>
        <shortName evidence="9">KAS III</shortName>
        <ecNumber evidence="9">2.3.1.180</ecNumber>
    </recommendedName>
    <alternativeName>
        <fullName evidence="9">3-oxoacyl-[acyl-carrier-protein] synthase 3</fullName>
    </alternativeName>
    <alternativeName>
        <fullName evidence="9">3-oxoacyl-[acyl-carrier-protein] synthase III</fullName>
    </alternativeName>
</protein>
<evidence type="ECO:0000256" key="3">
    <source>
        <dbReference type="ARBA" id="ARBA00022516"/>
    </source>
</evidence>
<dbReference type="GO" id="GO:0044550">
    <property type="term" value="P:secondary metabolite biosynthetic process"/>
    <property type="evidence" value="ECO:0007669"/>
    <property type="project" value="TreeGrafter"/>
</dbReference>
<dbReference type="NCBIfam" id="NF006829">
    <property type="entry name" value="PRK09352.1"/>
    <property type="match status" value="1"/>
</dbReference>
<feature type="domain" description="Beta-ketoacyl-[acyl-carrier-protein] synthase III C-terminal" evidence="10">
    <location>
        <begin position="238"/>
        <end position="327"/>
    </location>
</feature>
<feature type="domain" description="Beta-ketoacyl-[acyl-carrier-protein] synthase III N-terminal" evidence="11">
    <location>
        <begin position="108"/>
        <end position="186"/>
    </location>
</feature>
<dbReference type="PATRIC" id="fig|1423766.4.peg.2730"/>
<feature type="active site" evidence="9">
    <location>
        <position position="114"/>
    </location>
</feature>
<feature type="region of interest" description="ACP-binding" evidence="9">
    <location>
        <begin position="255"/>
        <end position="259"/>
    </location>
</feature>
<dbReference type="PANTHER" id="PTHR34069">
    <property type="entry name" value="3-OXOACYL-[ACYL-CARRIER-PROTEIN] SYNTHASE 3"/>
    <property type="match status" value="1"/>
</dbReference>
<dbReference type="InterPro" id="IPR016039">
    <property type="entry name" value="Thiolase-like"/>
</dbReference>
<dbReference type="RefSeq" id="WP_056949300.1">
    <property type="nucleotide sequence ID" value="NZ_AZEB01000008.1"/>
</dbReference>
<comment type="domain">
    <text evidence="9">The last Arg residue of the ACP-binding site is essential for the weak association between ACP/AcpP and FabH.</text>
</comment>
<evidence type="ECO:0000256" key="4">
    <source>
        <dbReference type="ARBA" id="ARBA00022679"/>
    </source>
</evidence>
<keyword evidence="4 9" id="KW-0808">Transferase</keyword>
<dbReference type="Pfam" id="PF08541">
    <property type="entry name" value="ACP_syn_III_C"/>
    <property type="match status" value="1"/>
</dbReference>
<name>A0A0R1NQ48_9LACO</name>
<comment type="function">
    <text evidence="9">Catalyzes the condensation reaction of fatty acid synthesis by the addition to an acyl acceptor of two carbons from malonyl-ACP. Catalyzes the first condensation reaction which initiates fatty acid synthesis and may therefore play a role in governing the total rate of fatty acid production. Possesses both acetoacetyl-ACP synthase and acetyl transacylase activities. Its substrate specificity determines the biosynthesis of branched-chain and/or straight-chain of fatty acids.</text>
</comment>
<dbReference type="AlphaFoldDB" id="A0A0R1NQ48"/>
<dbReference type="Proteomes" id="UP000051439">
    <property type="component" value="Unassembled WGS sequence"/>
</dbReference>
<comment type="subunit">
    <text evidence="9">Homodimer.</text>
</comment>
<evidence type="ECO:0000313" key="12">
    <source>
        <dbReference type="EMBL" id="KRL22230.1"/>
    </source>
</evidence>
<comment type="subcellular location">
    <subcellularLocation>
        <location evidence="9">Cytoplasm</location>
    </subcellularLocation>
</comment>
<dbReference type="UniPathway" id="UPA00094"/>
<dbReference type="NCBIfam" id="TIGR00747">
    <property type="entry name" value="fabH"/>
    <property type="match status" value="1"/>
</dbReference>
<evidence type="ECO:0000256" key="6">
    <source>
        <dbReference type="ARBA" id="ARBA00023098"/>
    </source>
</evidence>
<dbReference type="HAMAP" id="MF_01815">
    <property type="entry name" value="FabH"/>
    <property type="match status" value="1"/>
</dbReference>
<comment type="pathway">
    <text evidence="9">Lipid metabolism; fatty acid biosynthesis.</text>
</comment>
<evidence type="ECO:0000256" key="1">
    <source>
        <dbReference type="ARBA" id="ARBA00008642"/>
    </source>
</evidence>
<evidence type="ECO:0000259" key="10">
    <source>
        <dbReference type="Pfam" id="PF08541"/>
    </source>
</evidence>
<evidence type="ECO:0000256" key="7">
    <source>
        <dbReference type="ARBA" id="ARBA00023160"/>
    </source>
</evidence>
<keyword evidence="2 9" id="KW-0963">Cytoplasm</keyword>
<dbReference type="InterPro" id="IPR013747">
    <property type="entry name" value="ACP_syn_III_C"/>
</dbReference>
<organism evidence="12 13">
    <name type="scientific">Lentilactobacillus kisonensis DSM 19906 = JCM 15041</name>
    <dbReference type="NCBI Taxonomy" id="1423766"/>
    <lineage>
        <taxon>Bacteria</taxon>
        <taxon>Bacillati</taxon>
        <taxon>Bacillota</taxon>
        <taxon>Bacilli</taxon>
        <taxon>Lactobacillales</taxon>
        <taxon>Lactobacillaceae</taxon>
        <taxon>Lentilactobacillus</taxon>
    </lineage>
</organism>
<dbReference type="InterPro" id="IPR013751">
    <property type="entry name" value="ACP_syn_III_N"/>
</dbReference>
<keyword evidence="5 9" id="KW-0276">Fatty acid metabolism</keyword>
<dbReference type="Gene3D" id="3.40.47.10">
    <property type="match status" value="1"/>
</dbReference>
<feature type="active site" evidence="9">
    <location>
        <position position="254"/>
    </location>
</feature>
<dbReference type="EMBL" id="AZEB01000008">
    <property type="protein sequence ID" value="KRL22230.1"/>
    <property type="molecule type" value="Genomic_DNA"/>
</dbReference>
<dbReference type="GO" id="GO:0005737">
    <property type="term" value="C:cytoplasm"/>
    <property type="evidence" value="ECO:0007669"/>
    <property type="project" value="UniProtKB-SubCell"/>
</dbReference>